<dbReference type="Proteomes" id="UP000053784">
    <property type="component" value="Unassembled WGS sequence"/>
</dbReference>
<name>A0A084CNF0_9GAMM</name>
<dbReference type="eggNOG" id="COG2920">
    <property type="taxonomic scope" value="Bacteria"/>
</dbReference>
<evidence type="ECO:0000313" key="7">
    <source>
        <dbReference type="Proteomes" id="UP000053784"/>
    </source>
</evidence>
<dbReference type="InterPro" id="IPR042072">
    <property type="entry name" value="DsrC-like_C"/>
</dbReference>
<keyword evidence="3 4" id="KW-0808">Transferase</keyword>
<dbReference type="Gene3D" id="3.30.1420.10">
    <property type="match status" value="1"/>
</dbReference>
<evidence type="ECO:0000256" key="4">
    <source>
        <dbReference type="PIRNR" id="PIRNR006223"/>
    </source>
</evidence>
<dbReference type="InterPro" id="IPR043163">
    <property type="entry name" value="DsrC-like_N"/>
</dbReference>
<dbReference type="GO" id="GO:0002143">
    <property type="term" value="P:tRNA wobble position uridine thiolation"/>
    <property type="evidence" value="ECO:0007669"/>
    <property type="project" value="TreeGrafter"/>
</dbReference>
<keyword evidence="2" id="KW-0963">Cytoplasm</keyword>
<evidence type="ECO:0000256" key="3">
    <source>
        <dbReference type="ARBA" id="ARBA00022679"/>
    </source>
</evidence>
<feature type="active site" description="Cysteine persulfide intermediate" evidence="5">
    <location>
        <position position="110"/>
    </location>
</feature>
<proteinExistence type="inferred from homology"/>
<comment type="caution">
    <text evidence="6">The sequence shown here is derived from an EMBL/GenBank/DDBJ whole genome shotgun (WGS) entry which is preliminary data.</text>
</comment>
<dbReference type="PIRSF" id="PIRSF006223">
    <property type="entry name" value="DsrC_TusE"/>
    <property type="match status" value="1"/>
</dbReference>
<dbReference type="GO" id="GO:0005737">
    <property type="term" value="C:cytoplasm"/>
    <property type="evidence" value="ECO:0007669"/>
    <property type="project" value="UniProtKB-SubCell"/>
</dbReference>
<sequence length="111" mass="12791">MKLIDYKNQKIRVDLDGYLVDSDRWEPGIVEVIAKKENICLTESHLEIIYFVRDFYQTFSTSPPLRILVKAIEKKYGLEKGNSKYLFKLFPKGPAKQATKLAGLPKPVKCL</sequence>
<reference evidence="6 7" key="1">
    <citation type="submission" date="2014-03" db="EMBL/GenBank/DDBJ databases">
        <title>Selection and divergence in the genomes of co-occurring obligate luminous symbionts with specific hosts.</title>
        <authorList>
            <person name="Hendry T.A."/>
            <person name="de Wet J.R."/>
            <person name="Dunlap P.V."/>
        </authorList>
    </citation>
    <scope>NUCLEOTIDE SEQUENCE [LARGE SCALE GENOMIC DNA]</scope>
    <source>
        <strain evidence="6 7">Ppalp.1</strain>
    </source>
</reference>
<dbReference type="EMBL" id="JGVK01000014">
    <property type="protein sequence ID" value="KEY91329.1"/>
    <property type="molecule type" value="Genomic_DNA"/>
</dbReference>
<dbReference type="Pfam" id="PF04358">
    <property type="entry name" value="DsrC"/>
    <property type="match status" value="1"/>
</dbReference>
<keyword evidence="7" id="KW-1185">Reference proteome</keyword>
<comment type="subcellular location">
    <subcellularLocation>
        <location evidence="1">Cytoplasm</location>
    </subcellularLocation>
</comment>
<dbReference type="GO" id="GO:0097163">
    <property type="term" value="F:sulfur carrier activity"/>
    <property type="evidence" value="ECO:0007669"/>
    <property type="project" value="TreeGrafter"/>
</dbReference>
<dbReference type="InterPro" id="IPR025526">
    <property type="entry name" value="DsrC-like_dom_sf"/>
</dbReference>
<evidence type="ECO:0000256" key="2">
    <source>
        <dbReference type="ARBA" id="ARBA00022490"/>
    </source>
</evidence>
<dbReference type="InterPro" id="IPR007453">
    <property type="entry name" value="DsrC/TusE"/>
</dbReference>
<comment type="similarity">
    <text evidence="4">Belongs to the dsrC/tusE family.</text>
</comment>
<dbReference type="STRING" id="1179155.CF67_21002"/>
<protein>
    <recommendedName>
        <fullName evidence="4">Sulfurtransferase</fullName>
        <ecNumber evidence="4">2.8.1.-</ecNumber>
    </recommendedName>
</protein>
<dbReference type="SUPFAM" id="SSF69721">
    <property type="entry name" value="DsrC, the gamma subunit of dissimilatory sulfite reductase"/>
    <property type="match status" value="1"/>
</dbReference>
<dbReference type="PANTHER" id="PTHR37010">
    <property type="entry name" value="SULFURTRANSFERASE TUSE"/>
    <property type="match status" value="1"/>
</dbReference>
<gene>
    <name evidence="6" type="primary">tusE</name>
    <name evidence="6" type="ORF">CF67_21002</name>
</gene>
<dbReference type="AlphaFoldDB" id="A0A084CNF0"/>
<dbReference type="FunFam" id="1.10.10.370:FF:000001">
    <property type="entry name" value="Sulfurtransferase"/>
    <property type="match status" value="1"/>
</dbReference>
<dbReference type="OrthoDB" id="9786347at2"/>
<comment type="function">
    <text evidence="4">Part of a sulfur-relay system.</text>
</comment>
<evidence type="ECO:0000313" key="6">
    <source>
        <dbReference type="EMBL" id="KEY91329.1"/>
    </source>
</evidence>
<dbReference type="NCBIfam" id="TIGR03342">
    <property type="entry name" value="dsrC_tusE_dsvC"/>
    <property type="match status" value="1"/>
</dbReference>
<evidence type="ECO:0000256" key="5">
    <source>
        <dbReference type="PIRSR" id="PIRSR006223-50"/>
    </source>
</evidence>
<dbReference type="EC" id="2.8.1.-" evidence="4"/>
<dbReference type="GO" id="GO:0016740">
    <property type="term" value="F:transferase activity"/>
    <property type="evidence" value="ECO:0007669"/>
    <property type="project" value="UniProtKB-KW"/>
</dbReference>
<accession>A0A084CNF0</accession>
<organism evidence="6 7">
    <name type="scientific">Candidatus Photodesmus blepharonis</name>
    <dbReference type="NCBI Taxonomy" id="1179155"/>
    <lineage>
        <taxon>Bacteria</taxon>
        <taxon>Pseudomonadati</taxon>
        <taxon>Pseudomonadota</taxon>
        <taxon>Gammaproteobacteria</taxon>
        <taxon>Vibrionales</taxon>
        <taxon>Vibrionaceae</taxon>
        <taxon>Candidatus Photodesmus</taxon>
    </lineage>
</organism>
<dbReference type="Gene3D" id="1.10.10.370">
    <property type="entry name" value="DsrC-like protein, C-terminal domain"/>
    <property type="match status" value="1"/>
</dbReference>
<dbReference type="PANTHER" id="PTHR37010:SF1">
    <property type="entry name" value="SULFURTRANSFERASE TUSE"/>
    <property type="match status" value="1"/>
</dbReference>
<evidence type="ECO:0000256" key="1">
    <source>
        <dbReference type="ARBA" id="ARBA00004496"/>
    </source>
</evidence>